<evidence type="ECO:0000256" key="1">
    <source>
        <dbReference type="SAM" id="MobiDB-lite"/>
    </source>
</evidence>
<keyword evidence="2" id="KW-0812">Transmembrane</keyword>
<evidence type="ECO:0000256" key="2">
    <source>
        <dbReference type="SAM" id="Phobius"/>
    </source>
</evidence>
<protein>
    <submittedName>
        <fullName evidence="3">Uncharacterized protein</fullName>
    </submittedName>
</protein>
<sequence length="174" mass="19675">MDTSTKIYQVDKHKQLIPLNGSMVNFSCYFEVKSKDKKPFSVGVVEQTEMKPKQYKLVEDGYINGQIESDGQLKSYFLVLKSPASCECEVTVALKPKETNPQPAEQISSPHPPQMPPSQASVVMQPAESYFQMKYIVGVSAVVILLYLLWKYRKTIFSKFNTDNLMPSLSTTSF</sequence>
<dbReference type="GeneID" id="18938251"/>
<evidence type="ECO:0000313" key="3">
    <source>
        <dbReference type="EMBL" id="AHL67583.1"/>
    </source>
</evidence>
<gene>
    <name evidence="3" type="ORF">AMIV_090</name>
</gene>
<dbReference type="RefSeq" id="YP_009021167.1">
    <property type="nucleotide sequence ID" value="NC_023848.1"/>
</dbReference>
<dbReference type="EMBL" id="KF938901">
    <property type="protein sequence ID" value="AHL67583.1"/>
    <property type="molecule type" value="Genomic_DNA"/>
</dbReference>
<feature type="transmembrane region" description="Helical" evidence="2">
    <location>
        <begin position="133"/>
        <end position="150"/>
    </location>
</feature>
<accession>W8QN22</accession>
<keyword evidence="2" id="KW-0472">Membrane</keyword>
<evidence type="ECO:0000313" key="4">
    <source>
        <dbReference type="Proteomes" id="UP000110868"/>
    </source>
</evidence>
<feature type="region of interest" description="Disordered" evidence="1">
    <location>
        <begin position="99"/>
        <end position="119"/>
    </location>
</feature>
<dbReference type="OrthoDB" id="19010at10239"/>
<organism evidence="3 4">
    <name type="scientific">Chloriridovirus anopheles1</name>
    <dbReference type="NCBI Taxonomy" id="1465751"/>
    <lineage>
        <taxon>Viruses</taxon>
        <taxon>Varidnaviria</taxon>
        <taxon>Bamfordvirae</taxon>
        <taxon>Nucleocytoviricota</taxon>
        <taxon>Megaviricetes</taxon>
        <taxon>Pimascovirales</taxon>
        <taxon>Pimascovirales incertae sedis</taxon>
        <taxon>Iridoviridae</taxon>
        <taxon>Betairidovirinae</taxon>
        <taxon>Chloriridovirus</taxon>
    </lineage>
</organism>
<dbReference type="Proteomes" id="UP000110868">
    <property type="component" value="Segment"/>
</dbReference>
<keyword evidence="4" id="KW-1185">Reference proteome</keyword>
<dbReference type="KEGG" id="vg:18938251"/>
<proteinExistence type="predicted"/>
<name>W8QN22_9VIRU</name>
<reference evidence="3 4" key="1">
    <citation type="submission" date="2013-12" db="EMBL/GenBank/DDBJ databases">
        <authorList>
            <person name="Tong Y."/>
            <person name="Zhang J."/>
            <person name="Huang Y."/>
            <person name="Li S."/>
            <person name="Pei G."/>
            <person name="Zhang Z."/>
            <person name="Mi Z."/>
            <person name="An X."/>
        </authorList>
    </citation>
    <scope>NUCLEOTIDE SEQUENCE [LARGE SCALE GENOMIC DNA]</scope>
    <source>
        <strain evidence="3">AMIV</strain>
    </source>
</reference>
<keyword evidence="2" id="KW-1133">Transmembrane helix</keyword>